<dbReference type="Gene3D" id="1.10.287.1060">
    <property type="entry name" value="ESAT-6-like"/>
    <property type="match status" value="1"/>
</dbReference>
<dbReference type="InterPro" id="IPR036689">
    <property type="entry name" value="ESAT-6-like_sf"/>
</dbReference>
<evidence type="ECO:0000256" key="1">
    <source>
        <dbReference type="RuleBase" id="RU362001"/>
    </source>
</evidence>
<dbReference type="Proteomes" id="UP000036334">
    <property type="component" value="Unassembled WGS sequence"/>
</dbReference>
<dbReference type="AlphaFoldDB" id="A0A0I9TC90"/>
<dbReference type="OrthoDB" id="4736299at2"/>
<name>A0A0I9TC90_9MYCO</name>
<dbReference type="Pfam" id="PF06013">
    <property type="entry name" value="WXG100"/>
    <property type="match status" value="1"/>
</dbReference>
<accession>A0A0I9TC90</accession>
<dbReference type="EMBL" id="LDPR01000034">
    <property type="protein sequence ID" value="KLO34085.1"/>
    <property type="molecule type" value="Genomic_DNA"/>
</dbReference>
<comment type="caution">
    <text evidence="2">The sequence shown here is derived from an EMBL/GenBank/DDBJ whole genome shotgun (WGS) entry which is preliminary data.</text>
</comment>
<protein>
    <recommendedName>
        <fullName evidence="1">ESAT-6-like protein</fullName>
    </recommendedName>
</protein>
<dbReference type="NCBIfam" id="TIGR03930">
    <property type="entry name" value="WXG100_ESAT6"/>
    <property type="match status" value="1"/>
</dbReference>
<dbReference type="SMR" id="A0A0I9TC90"/>
<dbReference type="PATRIC" id="fig|29311.18.peg.3448"/>
<proteinExistence type="inferred from homology"/>
<dbReference type="STRING" id="1202450.B586_02750"/>
<evidence type="ECO:0000313" key="2">
    <source>
        <dbReference type="EMBL" id="KLO34085.1"/>
    </source>
</evidence>
<sequence>MAEMRTEAAILNQQAAKFDSIASGLGQERTAVDNVGNGFKGSWQGQAATAAAGALQRFDEAINAQINELHGIVENLNRSGANYTKADEEAQQSLSSKMNF</sequence>
<dbReference type="SUPFAM" id="SSF140453">
    <property type="entry name" value="EsxAB dimer-like"/>
    <property type="match status" value="1"/>
</dbReference>
<comment type="similarity">
    <text evidence="1">Belongs to the WXG100 family.</text>
</comment>
<reference evidence="2 3" key="1">
    <citation type="submission" date="2015-05" db="EMBL/GenBank/DDBJ databases">
        <title>Genome sequence of Mycobacterium haemophilum.</title>
        <authorList>
            <person name="Greninger A.L."/>
            <person name="Cunningham G."/>
            <person name="Miller S."/>
        </authorList>
    </citation>
    <scope>NUCLEOTIDE SEQUENCE [LARGE SCALE GENOMIC DNA]</scope>
    <source>
        <strain evidence="3">UC1</strain>
    </source>
</reference>
<dbReference type="InterPro" id="IPR010310">
    <property type="entry name" value="T7SS_ESAT-6-like"/>
</dbReference>
<dbReference type="RefSeq" id="WP_047316825.1">
    <property type="nucleotide sequence ID" value="NZ_LDPQ01000041.1"/>
</dbReference>
<keyword evidence="3" id="KW-1185">Reference proteome</keyword>
<gene>
    <name evidence="2" type="ORF">ABH38_19910</name>
</gene>
<organism evidence="2 3">
    <name type="scientific">Mycobacterium haemophilum</name>
    <dbReference type="NCBI Taxonomy" id="29311"/>
    <lineage>
        <taxon>Bacteria</taxon>
        <taxon>Bacillati</taxon>
        <taxon>Actinomycetota</taxon>
        <taxon>Actinomycetes</taxon>
        <taxon>Mycobacteriales</taxon>
        <taxon>Mycobacteriaceae</taxon>
        <taxon>Mycobacterium</taxon>
    </lineage>
</organism>
<evidence type="ECO:0000313" key="3">
    <source>
        <dbReference type="Proteomes" id="UP000036334"/>
    </source>
</evidence>